<keyword evidence="3" id="KW-1185">Reference proteome</keyword>
<reference evidence="3" key="2">
    <citation type="journal article" date="2017" name="Nat. Plants">
        <title>The Aegilops tauschii genome reveals multiple impacts of transposons.</title>
        <authorList>
            <person name="Zhao G."/>
            <person name="Zou C."/>
            <person name="Li K."/>
            <person name="Wang K."/>
            <person name="Li T."/>
            <person name="Gao L."/>
            <person name="Zhang X."/>
            <person name="Wang H."/>
            <person name="Yang Z."/>
            <person name="Liu X."/>
            <person name="Jiang W."/>
            <person name="Mao L."/>
            <person name="Kong X."/>
            <person name="Jiao Y."/>
            <person name="Jia J."/>
        </authorList>
    </citation>
    <scope>NUCLEOTIDE SEQUENCE [LARGE SCALE GENOMIC DNA]</scope>
    <source>
        <strain evidence="3">cv. AL8/78</strain>
    </source>
</reference>
<dbReference type="Gramene" id="AET2Gv20950300.66">
    <property type="protein sequence ID" value="AET2Gv20950300.66"/>
    <property type="gene ID" value="AET2Gv20950300"/>
</dbReference>
<dbReference type="Proteomes" id="UP000015105">
    <property type="component" value="Chromosome 2D"/>
</dbReference>
<feature type="transmembrane region" description="Helical" evidence="1">
    <location>
        <begin position="17"/>
        <end position="40"/>
    </location>
</feature>
<reference evidence="2" key="4">
    <citation type="submission" date="2019-03" db="UniProtKB">
        <authorList>
            <consortium name="EnsemblPlants"/>
        </authorList>
    </citation>
    <scope>IDENTIFICATION</scope>
</reference>
<evidence type="ECO:0000313" key="2">
    <source>
        <dbReference type="EnsemblPlants" id="AET2Gv20950300.66"/>
    </source>
</evidence>
<keyword evidence="1" id="KW-0472">Membrane</keyword>
<name>A0A453CT60_AEGTS</name>
<evidence type="ECO:0000313" key="3">
    <source>
        <dbReference type="Proteomes" id="UP000015105"/>
    </source>
</evidence>
<evidence type="ECO:0000256" key="1">
    <source>
        <dbReference type="SAM" id="Phobius"/>
    </source>
</evidence>
<accession>A0A453CT60</accession>
<proteinExistence type="predicted"/>
<keyword evidence="1" id="KW-0812">Transmembrane</keyword>
<reference evidence="2" key="3">
    <citation type="journal article" date="2017" name="Nature">
        <title>Genome sequence of the progenitor of the wheat D genome Aegilops tauschii.</title>
        <authorList>
            <person name="Luo M.C."/>
            <person name="Gu Y.Q."/>
            <person name="Puiu D."/>
            <person name="Wang H."/>
            <person name="Twardziok S.O."/>
            <person name="Deal K.R."/>
            <person name="Huo N."/>
            <person name="Zhu T."/>
            <person name="Wang L."/>
            <person name="Wang Y."/>
            <person name="McGuire P.E."/>
            <person name="Liu S."/>
            <person name="Long H."/>
            <person name="Ramasamy R.K."/>
            <person name="Rodriguez J.C."/>
            <person name="Van S.L."/>
            <person name="Yuan L."/>
            <person name="Wang Z."/>
            <person name="Xia Z."/>
            <person name="Xiao L."/>
            <person name="Anderson O.D."/>
            <person name="Ouyang S."/>
            <person name="Liang Y."/>
            <person name="Zimin A.V."/>
            <person name="Pertea G."/>
            <person name="Qi P."/>
            <person name="Bennetzen J.L."/>
            <person name="Dai X."/>
            <person name="Dawson M.W."/>
            <person name="Muller H.G."/>
            <person name="Kugler K."/>
            <person name="Rivarola-Duarte L."/>
            <person name="Spannagl M."/>
            <person name="Mayer K.F.X."/>
            <person name="Lu F.H."/>
            <person name="Bevan M.W."/>
            <person name="Leroy P."/>
            <person name="Li P."/>
            <person name="You F.M."/>
            <person name="Sun Q."/>
            <person name="Liu Z."/>
            <person name="Lyons E."/>
            <person name="Wicker T."/>
            <person name="Salzberg S.L."/>
            <person name="Devos K.M."/>
            <person name="Dvorak J."/>
        </authorList>
    </citation>
    <scope>NUCLEOTIDE SEQUENCE [LARGE SCALE GENOMIC DNA]</scope>
    <source>
        <strain evidence="2">cv. AL8/78</strain>
    </source>
</reference>
<protein>
    <submittedName>
        <fullName evidence="2">Uncharacterized protein</fullName>
    </submittedName>
</protein>
<reference evidence="3" key="1">
    <citation type="journal article" date="2014" name="Science">
        <title>Ancient hybridizations among the ancestral genomes of bread wheat.</title>
        <authorList>
            <consortium name="International Wheat Genome Sequencing Consortium,"/>
            <person name="Marcussen T."/>
            <person name="Sandve S.R."/>
            <person name="Heier L."/>
            <person name="Spannagl M."/>
            <person name="Pfeifer M."/>
            <person name="Jakobsen K.S."/>
            <person name="Wulff B.B."/>
            <person name="Steuernagel B."/>
            <person name="Mayer K.F."/>
            <person name="Olsen O.A."/>
        </authorList>
    </citation>
    <scope>NUCLEOTIDE SEQUENCE [LARGE SCALE GENOMIC DNA]</scope>
    <source>
        <strain evidence="3">cv. AL8/78</strain>
    </source>
</reference>
<keyword evidence="1" id="KW-1133">Transmembrane helix</keyword>
<dbReference type="AlphaFoldDB" id="A0A453CT60"/>
<dbReference type="EnsemblPlants" id="AET2Gv20950300.66">
    <property type="protein sequence ID" value="AET2Gv20950300.66"/>
    <property type="gene ID" value="AET2Gv20950300"/>
</dbReference>
<feature type="transmembrane region" description="Helical" evidence="1">
    <location>
        <begin position="52"/>
        <end position="68"/>
    </location>
</feature>
<sequence length="69" mass="8013">MVIWADTLLNYMIQRHFSFLIFGLLRCATMALLGMSFHALMCTIQKVHASRNQIGFFMCYLLINLVLVQ</sequence>
<organism evidence="2 3">
    <name type="scientific">Aegilops tauschii subsp. strangulata</name>
    <name type="common">Goatgrass</name>
    <dbReference type="NCBI Taxonomy" id="200361"/>
    <lineage>
        <taxon>Eukaryota</taxon>
        <taxon>Viridiplantae</taxon>
        <taxon>Streptophyta</taxon>
        <taxon>Embryophyta</taxon>
        <taxon>Tracheophyta</taxon>
        <taxon>Spermatophyta</taxon>
        <taxon>Magnoliopsida</taxon>
        <taxon>Liliopsida</taxon>
        <taxon>Poales</taxon>
        <taxon>Poaceae</taxon>
        <taxon>BOP clade</taxon>
        <taxon>Pooideae</taxon>
        <taxon>Triticodae</taxon>
        <taxon>Triticeae</taxon>
        <taxon>Triticinae</taxon>
        <taxon>Aegilops</taxon>
    </lineage>
</organism>
<reference evidence="2" key="5">
    <citation type="journal article" date="2021" name="G3 (Bethesda)">
        <title>Aegilops tauschii genome assembly Aet v5.0 features greater sequence contiguity and improved annotation.</title>
        <authorList>
            <person name="Wang L."/>
            <person name="Zhu T."/>
            <person name="Rodriguez J.C."/>
            <person name="Deal K.R."/>
            <person name="Dubcovsky J."/>
            <person name="McGuire P.E."/>
            <person name="Lux T."/>
            <person name="Spannagl M."/>
            <person name="Mayer K.F.X."/>
            <person name="Baldrich P."/>
            <person name="Meyers B.C."/>
            <person name="Huo N."/>
            <person name="Gu Y.Q."/>
            <person name="Zhou H."/>
            <person name="Devos K.M."/>
            <person name="Bennetzen J.L."/>
            <person name="Unver T."/>
            <person name="Budak H."/>
            <person name="Gulick P.J."/>
            <person name="Galiba G."/>
            <person name="Kalapos B."/>
            <person name="Nelson D.R."/>
            <person name="Li P."/>
            <person name="You F.M."/>
            <person name="Luo M.C."/>
            <person name="Dvorak J."/>
        </authorList>
    </citation>
    <scope>NUCLEOTIDE SEQUENCE [LARGE SCALE GENOMIC DNA]</scope>
    <source>
        <strain evidence="2">cv. AL8/78</strain>
    </source>
</reference>